<reference evidence="7 8" key="2">
    <citation type="submission" date="2020-06" db="EMBL/GenBank/DDBJ databases">
        <title>Polyphasic characterization of a Rahnella strain isolated from tree sap.</title>
        <authorList>
            <person name="Kim I.S."/>
        </authorList>
    </citation>
    <scope>NUCLEOTIDE SEQUENCE [LARGE SCALE GENOMIC DNA]</scope>
    <source>
        <strain evidence="7 8">SAP-1</strain>
    </source>
</reference>
<dbReference type="EMBL" id="JAADJU010000019">
    <property type="protein sequence ID" value="NMP29882.1"/>
    <property type="molecule type" value="Genomic_DNA"/>
</dbReference>
<organism evidence="7 8">
    <name type="scientific">Rouxiella aceris</name>
    <dbReference type="NCBI Taxonomy" id="2703884"/>
    <lineage>
        <taxon>Bacteria</taxon>
        <taxon>Pseudomonadati</taxon>
        <taxon>Pseudomonadota</taxon>
        <taxon>Gammaproteobacteria</taxon>
        <taxon>Enterobacterales</taxon>
        <taxon>Yersiniaceae</taxon>
        <taxon>Rouxiella</taxon>
    </lineage>
</organism>
<reference evidence="7 8" key="1">
    <citation type="submission" date="2020-01" db="EMBL/GenBank/DDBJ databases">
        <authorList>
            <person name="Lee S.D."/>
        </authorList>
    </citation>
    <scope>NUCLEOTIDE SEQUENCE [LARGE SCALE GENOMIC DNA]</scope>
    <source>
        <strain evidence="7 8">SAP-1</strain>
    </source>
</reference>
<sequence>MAQSFISPPQSPLGEGLNRYQLEVAGCEAWLDVESFSGLEQLSETYCYQIRFTSREQDIPREQMLRRSASLSMQSPGEQLFDELLPPQVHKRVHGVVTDFRRLSASADEATYYIRLEPYFVLLGNQHRSLRFFVNQSVPEIVAQILGEHQLKGWEYEFQLKNSYPRRAQVNQVNESDKAFIERLLAEVGIFYRFVLHPDTLTEIMLFGDRQSCYQFGKTLPLRNPAGMNDGAADSVWGLTVRHKVVPHSVQAKDYNYRLAYHPLLSDPADMTRGDGEGITYGDVYHYLPRHLSQGDSIIPDPETANFWARLEHERYLSAQTRLRGQSNDPQLVPGQVLAVSEAGLYPALPQVFQGEMVITRVRFNASRSSSLQLRFQAMPFSETLCFRPPLKPRPVVHGTLTARVTSPIDNDRYAHLNQDGLYWVKFDADRDDKAAGYESMPLRLARPFGGDTYGFHFPLIQGSEVAVAFHQGDPDRPYISAVLHDSQHPDLVNNRNHTRNVLRTWRNNKLRMEDRENEEHIKLSTEYHKSQLNLGHNVDASRKLRGEGAELRSDGHIAIRGGKGVFISADPQPQAQGEMLDMAGAIGQLQQALNLTESLRSAAEIAKAELADLQTQKVLLSETLTELKQAALLLSAPAGIAQTTAKSVQLAAGENITAVSGKNTDFSVLKAFTVAAGERISLFAQKLGIKLFASKGKVEIQAQSDELTLDALKDIRISSCEGKIVISAKQEILLVSGGGYIRIGDGKVETGAPDQIIQRAAVLQKFTGQSASEMAQKWDKADFGVTPKAVHIYDGSALKNQKMIFRSEDAIEQLLSTAHDGKSPLQKQAGIERSTVKFSDKE</sequence>
<evidence type="ECO:0000256" key="1">
    <source>
        <dbReference type="ARBA" id="ARBA00005558"/>
    </source>
</evidence>
<dbReference type="Pfam" id="PF10106">
    <property type="entry name" value="DUF2345"/>
    <property type="match status" value="1"/>
</dbReference>
<dbReference type="NCBIfam" id="TIGR03361">
    <property type="entry name" value="VI_Rhs_Vgr"/>
    <property type="match status" value="1"/>
</dbReference>
<protein>
    <submittedName>
        <fullName evidence="7">Type VI secretion system tip protein VgrG</fullName>
    </submittedName>
</protein>
<dbReference type="InterPro" id="IPR006533">
    <property type="entry name" value="T6SS_Vgr_RhsGE"/>
</dbReference>
<keyword evidence="2" id="KW-0175">Coiled coil</keyword>
<name>A0A848MSU7_9GAMM</name>
<dbReference type="InterPro" id="IPR017847">
    <property type="entry name" value="T6SS_RhsGE_Vgr_subset"/>
</dbReference>
<dbReference type="SUPFAM" id="SSF69255">
    <property type="entry name" value="gp5 N-terminal domain-like"/>
    <property type="match status" value="1"/>
</dbReference>
<proteinExistence type="inferred from homology"/>
<dbReference type="InterPro" id="IPR018769">
    <property type="entry name" value="VgrG2_DUF2345"/>
</dbReference>
<evidence type="ECO:0000259" key="5">
    <source>
        <dbReference type="Pfam" id="PF10106"/>
    </source>
</evidence>
<feature type="domain" description="DUF2345" evidence="5">
    <location>
        <begin position="623"/>
        <end position="765"/>
    </location>
</feature>
<dbReference type="Pfam" id="PF05954">
    <property type="entry name" value="Phage_GPD"/>
    <property type="match status" value="1"/>
</dbReference>
<evidence type="ECO:0000259" key="6">
    <source>
        <dbReference type="Pfam" id="PF13296"/>
    </source>
</evidence>
<comment type="similarity">
    <text evidence="1">Belongs to the VgrG protein family.</text>
</comment>
<feature type="domain" description="Gp5/Type VI secretion system Vgr protein OB-fold" evidence="4">
    <location>
        <begin position="443"/>
        <end position="485"/>
    </location>
</feature>
<dbReference type="Gene3D" id="2.40.50.230">
    <property type="entry name" value="Gp5 N-terminal domain"/>
    <property type="match status" value="1"/>
</dbReference>
<dbReference type="Proteomes" id="UP000585363">
    <property type="component" value="Unassembled WGS sequence"/>
</dbReference>
<dbReference type="Gene3D" id="4.10.220.110">
    <property type="match status" value="1"/>
</dbReference>
<evidence type="ECO:0000256" key="2">
    <source>
        <dbReference type="SAM" id="Coils"/>
    </source>
</evidence>
<dbReference type="Gene3D" id="2.30.110.50">
    <property type="match status" value="1"/>
</dbReference>
<evidence type="ECO:0000313" key="8">
    <source>
        <dbReference type="Proteomes" id="UP000585363"/>
    </source>
</evidence>
<dbReference type="InterPro" id="IPR006531">
    <property type="entry name" value="Gp5/Vgr_OB"/>
</dbReference>
<dbReference type="InterPro" id="IPR037026">
    <property type="entry name" value="Vgr_OB-fold_dom_sf"/>
</dbReference>
<gene>
    <name evidence="7" type="primary">vgrG</name>
    <name evidence="7" type="ORF">GW590_23830</name>
</gene>
<feature type="region of interest" description="Disordered" evidence="3">
    <location>
        <begin position="822"/>
        <end position="843"/>
    </location>
</feature>
<dbReference type="Gene3D" id="3.55.50.10">
    <property type="entry name" value="Baseplate protein-like domains"/>
    <property type="match status" value="1"/>
</dbReference>
<comment type="caution">
    <text evidence="7">The sequence shown here is derived from an EMBL/GenBank/DDBJ whole genome shotgun (WGS) entry which is preliminary data.</text>
</comment>
<evidence type="ECO:0000259" key="4">
    <source>
        <dbReference type="Pfam" id="PF04717"/>
    </source>
</evidence>
<feature type="coiled-coil region" evidence="2">
    <location>
        <begin position="597"/>
        <end position="631"/>
    </location>
</feature>
<dbReference type="RefSeq" id="WP_169405582.1">
    <property type="nucleotide sequence ID" value="NZ_JAADJU010000019.1"/>
</dbReference>
<dbReference type="InterPro" id="IPR028244">
    <property type="entry name" value="T6SS_Rhs_Vgr_dom"/>
</dbReference>
<evidence type="ECO:0000256" key="3">
    <source>
        <dbReference type="SAM" id="MobiDB-lite"/>
    </source>
</evidence>
<keyword evidence="8" id="KW-1185">Reference proteome</keyword>
<dbReference type="Pfam" id="PF13296">
    <property type="entry name" value="T6SS_Vgr"/>
    <property type="match status" value="1"/>
</dbReference>
<feature type="domain" description="Putative type VI secretion system Rhs element associated Vgr" evidence="6">
    <location>
        <begin position="505"/>
        <end position="604"/>
    </location>
</feature>
<dbReference type="NCBIfam" id="TIGR01646">
    <property type="entry name" value="vgr_GE"/>
    <property type="match status" value="1"/>
</dbReference>
<dbReference type="AlphaFoldDB" id="A0A848MSU7"/>
<dbReference type="Pfam" id="PF04717">
    <property type="entry name" value="Phage_base_V"/>
    <property type="match status" value="1"/>
</dbReference>
<evidence type="ECO:0000313" key="7">
    <source>
        <dbReference type="EMBL" id="NMP29882.1"/>
    </source>
</evidence>
<dbReference type="SUPFAM" id="SSF69279">
    <property type="entry name" value="Phage tail proteins"/>
    <property type="match status" value="2"/>
</dbReference>
<accession>A0A848MSU7</accession>